<dbReference type="STRING" id="1007676.ABM34_02265"/>
<feature type="compositionally biased region" description="Low complexity" evidence="1">
    <location>
        <begin position="48"/>
        <end position="58"/>
    </location>
</feature>
<dbReference type="Pfam" id="PF13518">
    <property type="entry name" value="HTH_28"/>
    <property type="match status" value="1"/>
</dbReference>
<feature type="region of interest" description="Disordered" evidence="1">
    <location>
        <begin position="47"/>
        <end position="117"/>
    </location>
</feature>
<evidence type="ECO:0000313" key="4">
    <source>
        <dbReference type="Proteomes" id="UP000036106"/>
    </source>
</evidence>
<dbReference type="OrthoDB" id="9797531at2"/>
<proteinExistence type="predicted"/>
<dbReference type="Proteomes" id="UP000036106">
    <property type="component" value="Chromosome"/>
</dbReference>
<dbReference type="RefSeq" id="WP_048702925.1">
    <property type="nucleotide sequence ID" value="NZ_CP012034.1"/>
</dbReference>
<feature type="domain" description="Insertion element IS150 protein InsJ-like helix-turn-helix" evidence="2">
    <location>
        <begin position="10"/>
        <end position="46"/>
    </location>
</feature>
<keyword evidence="4" id="KW-1185">Reference proteome</keyword>
<feature type="compositionally biased region" description="Basic and acidic residues" evidence="1">
    <location>
        <begin position="83"/>
        <end position="97"/>
    </location>
</feature>
<accession>A0A0H4QEY2</accession>
<dbReference type="InterPro" id="IPR010921">
    <property type="entry name" value="Trp_repressor/repl_initiator"/>
</dbReference>
<dbReference type="SUPFAM" id="SSF48295">
    <property type="entry name" value="TrpR-like"/>
    <property type="match status" value="1"/>
</dbReference>
<evidence type="ECO:0000313" key="3">
    <source>
        <dbReference type="EMBL" id="AKP66492.1"/>
    </source>
</evidence>
<evidence type="ECO:0000259" key="2">
    <source>
        <dbReference type="Pfam" id="PF13518"/>
    </source>
</evidence>
<dbReference type="InterPro" id="IPR055247">
    <property type="entry name" value="InsJ-like_HTH"/>
</dbReference>
<dbReference type="PATRIC" id="fig|1007676.4.peg.470"/>
<feature type="compositionally biased region" description="Basic residues" evidence="1">
    <location>
        <begin position="59"/>
        <end position="82"/>
    </location>
</feature>
<name>A0A0H4QEY2_9LACO</name>
<sequence>MKFTTDQQKAIAKYAIEHDNNYKETGEKYDITYQQVAAWVRKFKTELSETASITSSKKTSSKKTPVKSVKKSDKKKTSKRTTTKKESTSRQKVEESSKQTNETSTLDVLSRRDPVLEKQLEDVKRRLGLIK</sequence>
<dbReference type="EMBL" id="CP012034">
    <property type="protein sequence ID" value="AKP66492.1"/>
    <property type="molecule type" value="Genomic_DNA"/>
</dbReference>
<dbReference type="GO" id="GO:0043565">
    <property type="term" value="F:sequence-specific DNA binding"/>
    <property type="evidence" value="ECO:0007669"/>
    <property type="project" value="InterPro"/>
</dbReference>
<gene>
    <name evidence="3" type="ORF">ABM34_02265</name>
</gene>
<organism evidence="3 4">
    <name type="scientific">Companilactobacillus ginsenosidimutans</name>
    <dbReference type="NCBI Taxonomy" id="1007676"/>
    <lineage>
        <taxon>Bacteria</taxon>
        <taxon>Bacillati</taxon>
        <taxon>Bacillota</taxon>
        <taxon>Bacilli</taxon>
        <taxon>Lactobacillales</taxon>
        <taxon>Lactobacillaceae</taxon>
        <taxon>Companilactobacillus</taxon>
    </lineage>
</organism>
<dbReference type="AlphaFoldDB" id="A0A0H4QEY2"/>
<reference evidence="4" key="1">
    <citation type="submission" date="2015-07" db="EMBL/GenBank/DDBJ databases">
        <title>Lactobacillus ginsenosidimutans/EMML 3141/ whole genome sequencing.</title>
        <authorList>
            <person name="Kim M.K."/>
            <person name="Im W.-T."/>
            <person name="Srinivasan S."/>
            <person name="Lee J.-J."/>
        </authorList>
    </citation>
    <scope>NUCLEOTIDE SEQUENCE [LARGE SCALE GENOMIC DNA]</scope>
    <source>
        <strain evidence="4">EMML 3041</strain>
    </source>
</reference>
<dbReference type="KEGG" id="lgn:ABM34_02265"/>
<evidence type="ECO:0000256" key="1">
    <source>
        <dbReference type="SAM" id="MobiDB-lite"/>
    </source>
</evidence>
<protein>
    <recommendedName>
        <fullName evidence="2">Insertion element IS150 protein InsJ-like helix-turn-helix domain-containing protein</fullName>
    </recommendedName>
</protein>
<feature type="compositionally biased region" description="Polar residues" evidence="1">
    <location>
        <begin position="98"/>
        <end position="107"/>
    </location>
</feature>